<reference evidence="14 15" key="1">
    <citation type="submission" date="2017-02" db="EMBL/GenBank/DDBJ databases">
        <title>Clonality and virulence of isolates of VRE in Hematopoietic Stem Cell Transplanted (HSCT) patients.</title>
        <authorList>
            <person name="Marchi A.P."/>
            <person name="Martins R.C."/>
            <person name="Marie S.K."/>
            <person name="Levin A.S."/>
            <person name="Costa S.F."/>
        </authorList>
    </citation>
    <scope>NUCLEOTIDE SEQUENCE [LARGE SCALE GENOMIC DNA]</scope>
    <source>
        <strain evidence="14 15">LIM1759</strain>
    </source>
</reference>
<dbReference type="Gene3D" id="3.40.1190.20">
    <property type="match status" value="1"/>
</dbReference>
<dbReference type="Pfam" id="PF08543">
    <property type="entry name" value="Phos_pyr_kin"/>
    <property type="match status" value="1"/>
</dbReference>
<evidence type="ECO:0000256" key="8">
    <source>
        <dbReference type="ARBA" id="ARBA00022842"/>
    </source>
</evidence>
<dbReference type="PANTHER" id="PTHR20858">
    <property type="entry name" value="PHOSPHOMETHYLPYRIMIDINE KINASE"/>
    <property type="match status" value="1"/>
</dbReference>
<dbReference type="InterPro" id="IPR029056">
    <property type="entry name" value="Ribokinase-like"/>
</dbReference>
<dbReference type="AlphaFoldDB" id="A0A1S8JWG9"/>
<dbReference type="GO" id="GO:0005829">
    <property type="term" value="C:cytosol"/>
    <property type="evidence" value="ECO:0007669"/>
    <property type="project" value="TreeGrafter"/>
</dbReference>
<dbReference type="EC" id="2.7.1.35" evidence="2"/>
<dbReference type="GO" id="GO:0008902">
    <property type="term" value="F:hydroxymethylpyrimidine kinase activity"/>
    <property type="evidence" value="ECO:0007669"/>
    <property type="project" value="TreeGrafter"/>
</dbReference>
<proteinExistence type="inferred from homology"/>
<dbReference type="SUPFAM" id="SSF53613">
    <property type="entry name" value="Ribokinase-like"/>
    <property type="match status" value="1"/>
</dbReference>
<comment type="similarity">
    <text evidence="1">Belongs to the ThiD family.</text>
</comment>
<dbReference type="InterPro" id="IPR004399">
    <property type="entry name" value="HMP/HMP-P_kinase_dom"/>
</dbReference>
<evidence type="ECO:0000313" key="14">
    <source>
        <dbReference type="EMBL" id="OOL83319.1"/>
    </source>
</evidence>
<dbReference type="EMBL" id="MVGJ01000020">
    <property type="protein sequence ID" value="OOL83319.1"/>
    <property type="molecule type" value="Genomic_DNA"/>
</dbReference>
<dbReference type="Proteomes" id="UP000191171">
    <property type="component" value="Unassembled WGS sequence"/>
</dbReference>
<comment type="catalytic activity">
    <reaction evidence="13">
        <text>pyridoxal + ATP = pyridoxal 5'-phosphate + ADP + H(+)</text>
        <dbReference type="Rhea" id="RHEA:10224"/>
        <dbReference type="ChEBI" id="CHEBI:15378"/>
        <dbReference type="ChEBI" id="CHEBI:17310"/>
        <dbReference type="ChEBI" id="CHEBI:30616"/>
        <dbReference type="ChEBI" id="CHEBI:456216"/>
        <dbReference type="ChEBI" id="CHEBI:597326"/>
        <dbReference type="EC" id="2.7.1.35"/>
    </reaction>
</comment>
<keyword evidence="5" id="KW-0547">Nucleotide-binding</keyword>
<evidence type="ECO:0000256" key="4">
    <source>
        <dbReference type="ARBA" id="ARBA00022723"/>
    </source>
</evidence>
<dbReference type="PANTHER" id="PTHR20858:SF19">
    <property type="entry name" value="PYRIDOXINE KINASE"/>
    <property type="match status" value="1"/>
</dbReference>
<name>A0A1S8JWG9_ENTFC</name>
<keyword evidence="4" id="KW-0479">Metal-binding</keyword>
<evidence type="ECO:0000256" key="2">
    <source>
        <dbReference type="ARBA" id="ARBA00012104"/>
    </source>
</evidence>
<dbReference type="GO" id="GO:0009228">
    <property type="term" value="P:thiamine biosynthetic process"/>
    <property type="evidence" value="ECO:0007669"/>
    <property type="project" value="InterPro"/>
</dbReference>
<evidence type="ECO:0000256" key="7">
    <source>
        <dbReference type="ARBA" id="ARBA00022840"/>
    </source>
</evidence>
<evidence type="ECO:0000256" key="6">
    <source>
        <dbReference type="ARBA" id="ARBA00022777"/>
    </source>
</evidence>
<evidence type="ECO:0000256" key="11">
    <source>
        <dbReference type="ARBA" id="ARBA00042396"/>
    </source>
</evidence>
<dbReference type="CDD" id="cd01169">
    <property type="entry name" value="HMPP_kinase"/>
    <property type="match status" value="1"/>
</dbReference>
<dbReference type="GO" id="GO:0008478">
    <property type="term" value="F:pyridoxal kinase activity"/>
    <property type="evidence" value="ECO:0007669"/>
    <property type="project" value="UniProtKB-EC"/>
</dbReference>
<organism evidence="14 15">
    <name type="scientific">Enterococcus faecium</name>
    <name type="common">Streptococcus faecium</name>
    <dbReference type="NCBI Taxonomy" id="1352"/>
    <lineage>
        <taxon>Bacteria</taxon>
        <taxon>Bacillati</taxon>
        <taxon>Bacillota</taxon>
        <taxon>Bacilli</taxon>
        <taxon>Lactobacillales</taxon>
        <taxon>Enterococcaceae</taxon>
        <taxon>Enterococcus</taxon>
    </lineage>
</organism>
<evidence type="ECO:0000256" key="12">
    <source>
        <dbReference type="ARBA" id="ARBA00042531"/>
    </source>
</evidence>
<keyword evidence="3" id="KW-0808">Transferase</keyword>
<keyword evidence="6 14" id="KW-0418">Kinase</keyword>
<accession>A0A1S8JWG9</accession>
<sequence length="275" mass="29596">MEENVMKRILTIGGSDPFAGGGIQTDLKTFENFGLFGLSALTSIGALDINERFMLESISLELLKRQLVSIDKMTSLDGIKIGLLNSSEAIMVVRDFIKTKQNIPIILDPVLAFKETEAVINQLYISQLIEELFPLVTMITPNLAEAALLSGQALPSSLTEMIHLAKELTASGTKNIVIKGGTRMAGDEAVDLLYSIDHYEVFSHKKIDTTTVNGAGCAFSSAITANLVLGADFTKAVAESKKFVAHCISNGVLMNDHTGSVWSGGIQKGGMRNEN</sequence>
<keyword evidence="8" id="KW-0460">Magnesium</keyword>
<dbReference type="GO" id="GO:0046872">
    <property type="term" value="F:metal ion binding"/>
    <property type="evidence" value="ECO:0007669"/>
    <property type="project" value="UniProtKB-KW"/>
</dbReference>
<protein>
    <recommendedName>
        <fullName evidence="2">pyridoxal kinase</fullName>
        <ecNumber evidence="2">2.7.1.35</ecNumber>
    </recommendedName>
    <alternativeName>
        <fullName evidence="10">PN/PL/PM kinase</fullName>
    </alternativeName>
    <alternativeName>
        <fullName evidence="11">Pyridoxal kinase</fullName>
    </alternativeName>
    <alternativeName>
        <fullName evidence="9">Pyridoxamine kinase</fullName>
    </alternativeName>
    <alternativeName>
        <fullName evidence="12">Vitamin B6 kinase</fullName>
    </alternativeName>
</protein>
<comment type="caution">
    <text evidence="14">The sequence shown here is derived from an EMBL/GenBank/DDBJ whole genome shotgun (WGS) entry which is preliminary data.</text>
</comment>
<evidence type="ECO:0000256" key="5">
    <source>
        <dbReference type="ARBA" id="ARBA00022741"/>
    </source>
</evidence>
<dbReference type="GO" id="GO:0008972">
    <property type="term" value="F:phosphomethylpyrimidine kinase activity"/>
    <property type="evidence" value="ECO:0007669"/>
    <property type="project" value="InterPro"/>
</dbReference>
<gene>
    <name evidence="14" type="ORF">B1P95_04885</name>
</gene>
<evidence type="ECO:0000313" key="15">
    <source>
        <dbReference type="Proteomes" id="UP000191171"/>
    </source>
</evidence>
<keyword evidence="7" id="KW-0067">ATP-binding</keyword>
<evidence type="ECO:0000256" key="13">
    <source>
        <dbReference type="ARBA" id="ARBA00049293"/>
    </source>
</evidence>
<evidence type="ECO:0000256" key="10">
    <source>
        <dbReference type="ARBA" id="ARBA00042348"/>
    </source>
</evidence>
<dbReference type="InterPro" id="IPR013749">
    <property type="entry name" value="PM/HMP-P_kinase-1"/>
</dbReference>
<evidence type="ECO:0000256" key="3">
    <source>
        <dbReference type="ARBA" id="ARBA00022679"/>
    </source>
</evidence>
<evidence type="ECO:0000256" key="1">
    <source>
        <dbReference type="ARBA" id="ARBA00009879"/>
    </source>
</evidence>
<evidence type="ECO:0000256" key="9">
    <source>
        <dbReference type="ARBA" id="ARBA00042307"/>
    </source>
</evidence>
<dbReference type="GO" id="GO:0005524">
    <property type="term" value="F:ATP binding"/>
    <property type="evidence" value="ECO:0007669"/>
    <property type="project" value="UniProtKB-KW"/>
</dbReference>